<dbReference type="GeneID" id="107959568"/>
<dbReference type="RefSeq" id="XP_040970363.1">
    <property type="nucleotide sequence ID" value="XM_041114429.1"/>
</dbReference>
<reference evidence="2" key="2">
    <citation type="submission" date="2025-08" db="UniProtKB">
        <authorList>
            <consortium name="RefSeq"/>
        </authorList>
    </citation>
    <scope>IDENTIFICATION</scope>
</reference>
<name>A0ABM3BTM4_GOSHI</name>
<proteinExistence type="predicted"/>
<sequence>MVILFLPRMCWPMQKLWRLSPITHSQANQLFKGINSGCNMLKHVVPDTKSLTWFLREQAAPSAVEITTDRVKDFIAYSEEDSEMEDLSYSSRQNRPLWEKILRNIVDFSTPGRSSEDALRGKKWKYLGP</sequence>
<reference evidence="1" key="1">
    <citation type="journal article" date="2020" name="Nat. Genet.">
        <title>Genomic diversifications of five Gossypium allopolyploid species and their impact on cotton improvement.</title>
        <authorList>
            <person name="Chen Z.J."/>
            <person name="Sreedasyam A."/>
            <person name="Ando A."/>
            <person name="Song Q."/>
            <person name="De Santiago L.M."/>
            <person name="Hulse-Kemp A.M."/>
            <person name="Ding M."/>
            <person name="Ye W."/>
            <person name="Kirkbride R.C."/>
            <person name="Jenkins J."/>
            <person name="Plott C."/>
            <person name="Lovell J."/>
            <person name="Lin Y.M."/>
            <person name="Vaughn R."/>
            <person name="Liu B."/>
            <person name="Simpson S."/>
            <person name="Scheffler B.E."/>
            <person name="Wen L."/>
            <person name="Saski C.A."/>
            <person name="Grover C.E."/>
            <person name="Hu G."/>
            <person name="Conover J.L."/>
            <person name="Carlson J.W."/>
            <person name="Shu S."/>
            <person name="Boston L.B."/>
            <person name="Williams M."/>
            <person name="Peterson D.G."/>
            <person name="McGee K."/>
            <person name="Jones D.C."/>
            <person name="Wendel J.F."/>
            <person name="Stelly D.M."/>
            <person name="Grimwood J."/>
            <person name="Schmutz J."/>
        </authorList>
    </citation>
    <scope>NUCLEOTIDE SEQUENCE [LARGE SCALE GENOMIC DNA]</scope>
    <source>
        <strain evidence="1">cv. TM-1</strain>
    </source>
</reference>
<keyword evidence="1" id="KW-1185">Reference proteome</keyword>
<evidence type="ECO:0000313" key="2">
    <source>
        <dbReference type="RefSeq" id="XP_040970363.1"/>
    </source>
</evidence>
<dbReference type="Proteomes" id="UP000818029">
    <property type="component" value="Chromosome A05"/>
</dbReference>
<organism evidence="1 2">
    <name type="scientific">Gossypium hirsutum</name>
    <name type="common">Upland cotton</name>
    <name type="synonym">Gossypium mexicanum</name>
    <dbReference type="NCBI Taxonomy" id="3635"/>
    <lineage>
        <taxon>Eukaryota</taxon>
        <taxon>Viridiplantae</taxon>
        <taxon>Streptophyta</taxon>
        <taxon>Embryophyta</taxon>
        <taxon>Tracheophyta</taxon>
        <taxon>Spermatophyta</taxon>
        <taxon>Magnoliopsida</taxon>
        <taxon>eudicotyledons</taxon>
        <taxon>Gunneridae</taxon>
        <taxon>Pentapetalae</taxon>
        <taxon>rosids</taxon>
        <taxon>malvids</taxon>
        <taxon>Malvales</taxon>
        <taxon>Malvaceae</taxon>
        <taxon>Malvoideae</taxon>
        <taxon>Gossypium</taxon>
    </lineage>
</organism>
<dbReference type="PANTHER" id="PTHR43061:SF1">
    <property type="entry name" value="GTP DIPHOSPHOKINASE RSH1, CHLOROPLASTIC-RELATED"/>
    <property type="match status" value="1"/>
</dbReference>
<accession>A0ABM3BTM4</accession>
<gene>
    <name evidence="2" type="primary">LOC107959568</name>
</gene>
<evidence type="ECO:0000313" key="1">
    <source>
        <dbReference type="Proteomes" id="UP000818029"/>
    </source>
</evidence>
<dbReference type="PANTHER" id="PTHR43061">
    <property type="entry name" value="GTP DIPHOSPHOKINASE RSH1, CHLOROPLASTIC-RELATED"/>
    <property type="match status" value="1"/>
</dbReference>
<protein>
    <submittedName>
        <fullName evidence="2">Uncharacterized protein</fullName>
    </submittedName>
</protein>